<feature type="transmembrane region" description="Helical" evidence="1">
    <location>
        <begin position="12"/>
        <end position="32"/>
    </location>
</feature>
<name>A0ABX8EGW2_9ACTN</name>
<sequence>MWCEYRAAMSTTTWLVLLVLVLAVPLAAWAGVRLLRDPHRKR</sequence>
<evidence type="ECO:0000313" key="3">
    <source>
        <dbReference type="Proteomes" id="UP000679307"/>
    </source>
</evidence>
<organism evidence="2 3">
    <name type="scientific">Nocardioides aquaticus</name>
    <dbReference type="NCBI Taxonomy" id="160826"/>
    <lineage>
        <taxon>Bacteria</taxon>
        <taxon>Bacillati</taxon>
        <taxon>Actinomycetota</taxon>
        <taxon>Actinomycetes</taxon>
        <taxon>Propionibacteriales</taxon>
        <taxon>Nocardioidaceae</taxon>
        <taxon>Nocardioides</taxon>
    </lineage>
</organism>
<dbReference type="EMBL" id="CP075371">
    <property type="protein sequence ID" value="QVT78302.1"/>
    <property type="molecule type" value="Genomic_DNA"/>
</dbReference>
<keyword evidence="1" id="KW-0812">Transmembrane</keyword>
<proteinExistence type="predicted"/>
<evidence type="ECO:0000313" key="2">
    <source>
        <dbReference type="EMBL" id="QVT78302.1"/>
    </source>
</evidence>
<keyword evidence="1" id="KW-0472">Membrane</keyword>
<reference evidence="2 3" key="1">
    <citation type="submission" date="2021-05" db="EMBL/GenBank/DDBJ databases">
        <title>Complete genome of Nocardioides aquaticus KCTC 9944T isolated from meromictic and hypersaline Ekho Lake, Antarctica.</title>
        <authorList>
            <person name="Hwang K."/>
            <person name="Kim K.M."/>
            <person name="Choe H."/>
        </authorList>
    </citation>
    <scope>NUCLEOTIDE SEQUENCE [LARGE SCALE GENOMIC DNA]</scope>
    <source>
        <strain evidence="2 3">KCTC 9944</strain>
    </source>
</reference>
<evidence type="ECO:0000256" key="1">
    <source>
        <dbReference type="SAM" id="Phobius"/>
    </source>
</evidence>
<accession>A0ABX8EGW2</accession>
<gene>
    <name evidence="2" type="ORF">ENKNEFLB_00675</name>
</gene>
<keyword evidence="3" id="KW-1185">Reference proteome</keyword>
<protein>
    <submittedName>
        <fullName evidence="2">Uncharacterized protein</fullName>
    </submittedName>
</protein>
<keyword evidence="1" id="KW-1133">Transmembrane helix</keyword>
<dbReference type="Proteomes" id="UP000679307">
    <property type="component" value="Chromosome"/>
</dbReference>